<proteinExistence type="predicted"/>
<evidence type="ECO:0000313" key="1">
    <source>
        <dbReference type="EMBL" id="MBB2957001.1"/>
    </source>
</evidence>
<dbReference type="Proteomes" id="UP000545286">
    <property type="component" value="Unassembled WGS sequence"/>
</dbReference>
<dbReference type="RefSeq" id="WP_183623498.1">
    <property type="nucleotide sequence ID" value="NZ_JACHWJ010000001.1"/>
</dbReference>
<sequence length="156" mass="17227">MAELYTEGQLRMFRDDLESVDAELERLTASGAGPLDHGVLNLPIGKRSGAALTDAKISRYSELTRRRESLLHKLRRPAREAAYAAAKAEREVLAAMDLKARFGSCDEVRWLATGEWYPVVRWSAKSVTVRMEHADERLTASEIAGARVAASGEVTP</sequence>
<organism evidence="1 2">
    <name type="scientific">Pseudoclavibacter helvolus</name>
    <dbReference type="NCBI Taxonomy" id="255205"/>
    <lineage>
        <taxon>Bacteria</taxon>
        <taxon>Bacillati</taxon>
        <taxon>Actinomycetota</taxon>
        <taxon>Actinomycetes</taxon>
        <taxon>Micrococcales</taxon>
        <taxon>Microbacteriaceae</taxon>
        <taxon>Pseudoclavibacter</taxon>
    </lineage>
</organism>
<name>A0A7W4YFG5_9MICO</name>
<evidence type="ECO:0000313" key="2">
    <source>
        <dbReference type="Proteomes" id="UP000545286"/>
    </source>
</evidence>
<gene>
    <name evidence="1" type="ORF">FHX72_001113</name>
</gene>
<dbReference type="AlphaFoldDB" id="A0A7W4YFG5"/>
<protein>
    <submittedName>
        <fullName evidence="1">Uncharacterized protein</fullName>
    </submittedName>
</protein>
<reference evidence="1 2" key="1">
    <citation type="submission" date="2020-08" db="EMBL/GenBank/DDBJ databases">
        <title>Sequencing the genomes of 1000 actinobacteria strains.</title>
        <authorList>
            <person name="Klenk H.-P."/>
        </authorList>
    </citation>
    <scope>NUCLEOTIDE SEQUENCE [LARGE SCALE GENOMIC DNA]</scope>
    <source>
        <strain evidence="1 2">DSM 20419</strain>
    </source>
</reference>
<accession>A0A7W4YFG5</accession>
<keyword evidence="2" id="KW-1185">Reference proteome</keyword>
<dbReference type="EMBL" id="JACHWJ010000001">
    <property type="protein sequence ID" value="MBB2957001.1"/>
    <property type="molecule type" value="Genomic_DNA"/>
</dbReference>
<comment type="caution">
    <text evidence="1">The sequence shown here is derived from an EMBL/GenBank/DDBJ whole genome shotgun (WGS) entry which is preliminary data.</text>
</comment>